<evidence type="ECO:0000313" key="7">
    <source>
        <dbReference type="EMBL" id="KAK0750577.1"/>
    </source>
</evidence>
<reference evidence="7" key="1">
    <citation type="submission" date="2023-06" db="EMBL/GenBank/DDBJ databases">
        <title>Genome-scale phylogeny and comparative genomics of the fungal order Sordariales.</title>
        <authorList>
            <consortium name="Lawrence Berkeley National Laboratory"/>
            <person name="Hensen N."/>
            <person name="Bonometti L."/>
            <person name="Westerberg I."/>
            <person name="Brannstrom I.O."/>
            <person name="Guillou S."/>
            <person name="Cros-Aarteil S."/>
            <person name="Calhoun S."/>
            <person name="Haridas S."/>
            <person name="Kuo A."/>
            <person name="Mondo S."/>
            <person name="Pangilinan J."/>
            <person name="Riley R."/>
            <person name="LaButti K."/>
            <person name="Andreopoulos B."/>
            <person name="Lipzen A."/>
            <person name="Chen C."/>
            <person name="Yanf M."/>
            <person name="Daum C."/>
            <person name="Ng V."/>
            <person name="Clum A."/>
            <person name="Steindorff A."/>
            <person name="Ohm R."/>
            <person name="Martin F."/>
            <person name="Silar P."/>
            <person name="Natvig D."/>
            <person name="Lalanne C."/>
            <person name="Gautier V."/>
            <person name="Ament-velasquez S.L."/>
            <person name="Kruys A."/>
            <person name="Hutchinson M.I."/>
            <person name="Powell A.J."/>
            <person name="Barry K."/>
            <person name="Miller A.N."/>
            <person name="Grigoriev I.V."/>
            <person name="Debuchy R."/>
            <person name="Gladieux P."/>
            <person name="Thoren M.H."/>
            <person name="Johannesson H."/>
        </authorList>
    </citation>
    <scope>NUCLEOTIDE SEQUENCE</scope>
    <source>
        <strain evidence="7">SMH3187-1</strain>
    </source>
</reference>
<evidence type="ECO:0000256" key="1">
    <source>
        <dbReference type="ARBA" id="ARBA00004141"/>
    </source>
</evidence>
<dbReference type="PANTHER" id="PTHR30520:SF6">
    <property type="entry name" value="FORMATE_NITRATE FAMILY TRANSPORTER (EUROFUNG)"/>
    <property type="match status" value="1"/>
</dbReference>
<protein>
    <submittedName>
        <fullName evidence="7">Formate/nitrite transporter</fullName>
    </submittedName>
</protein>
<dbReference type="GO" id="GO:0015513">
    <property type="term" value="F:high-affinity secondary active nitrite transmembrane transporter activity"/>
    <property type="evidence" value="ECO:0007669"/>
    <property type="project" value="TreeGrafter"/>
</dbReference>
<dbReference type="InterPro" id="IPR024002">
    <property type="entry name" value="For/NO2_transpt_CS"/>
</dbReference>
<accession>A0AA40F419</accession>
<dbReference type="PROSITE" id="PS01006">
    <property type="entry name" value="FORMATE_NITRITE_TP_2"/>
    <property type="match status" value="1"/>
</dbReference>
<dbReference type="EMBL" id="JAUKUD010000003">
    <property type="protein sequence ID" value="KAK0750577.1"/>
    <property type="molecule type" value="Genomic_DNA"/>
</dbReference>
<name>A0AA40F419_9PEZI</name>
<keyword evidence="8" id="KW-1185">Reference proteome</keyword>
<dbReference type="GO" id="GO:0015707">
    <property type="term" value="P:nitrite transport"/>
    <property type="evidence" value="ECO:0007669"/>
    <property type="project" value="TreeGrafter"/>
</dbReference>
<evidence type="ECO:0000256" key="6">
    <source>
        <dbReference type="SAM" id="Phobius"/>
    </source>
</evidence>
<feature type="transmembrane region" description="Helical" evidence="6">
    <location>
        <begin position="182"/>
        <end position="209"/>
    </location>
</feature>
<keyword evidence="4 6" id="KW-0472">Membrane</keyword>
<dbReference type="Pfam" id="PF01226">
    <property type="entry name" value="Form_Nir_trans"/>
    <property type="match status" value="2"/>
</dbReference>
<feature type="transmembrane region" description="Helical" evidence="6">
    <location>
        <begin position="87"/>
        <end position="109"/>
    </location>
</feature>
<evidence type="ECO:0000313" key="8">
    <source>
        <dbReference type="Proteomes" id="UP001172155"/>
    </source>
</evidence>
<feature type="transmembrane region" description="Helical" evidence="6">
    <location>
        <begin position="54"/>
        <end position="75"/>
    </location>
</feature>
<comment type="subcellular location">
    <subcellularLocation>
        <location evidence="1">Membrane</location>
        <topology evidence="1">Multi-pass membrane protein</topology>
    </subcellularLocation>
</comment>
<evidence type="ECO:0000256" key="3">
    <source>
        <dbReference type="ARBA" id="ARBA00022989"/>
    </source>
</evidence>
<sequence length="245" mass="26875">MCQPTTKSRSLQSKWKLHPHLSTSQTTRAFTPQETTELVSRPGVRRTRTRSYNLFLSAVSAGCLLAFGGAASLVLTTDPWRAENAPGVSRMLGAAVFPVGVILIALTGADLFTAGNMCKRISVWELLSHWAICFLGNLDRSLFVEPEFHNILPRGVGCNWLVCLALYLSVQANDLASKVIGIWFPIFAFVILGLDHVVANMFFIPLAIWLRAPGLDVGLNIWKRIIPTTIGNVIGGAVFVGGYYW</sequence>
<dbReference type="InterPro" id="IPR023271">
    <property type="entry name" value="Aquaporin-like"/>
</dbReference>
<feature type="transmembrane region" description="Helical" evidence="6">
    <location>
        <begin position="221"/>
        <end position="244"/>
    </location>
</feature>
<organism evidence="7 8">
    <name type="scientific">Schizothecium vesticola</name>
    <dbReference type="NCBI Taxonomy" id="314040"/>
    <lineage>
        <taxon>Eukaryota</taxon>
        <taxon>Fungi</taxon>
        <taxon>Dikarya</taxon>
        <taxon>Ascomycota</taxon>
        <taxon>Pezizomycotina</taxon>
        <taxon>Sordariomycetes</taxon>
        <taxon>Sordariomycetidae</taxon>
        <taxon>Sordariales</taxon>
        <taxon>Schizotheciaceae</taxon>
        <taxon>Schizothecium</taxon>
    </lineage>
</organism>
<evidence type="ECO:0000256" key="5">
    <source>
        <dbReference type="ARBA" id="ARBA00049660"/>
    </source>
</evidence>
<dbReference type="GO" id="GO:0005886">
    <property type="term" value="C:plasma membrane"/>
    <property type="evidence" value="ECO:0007669"/>
    <property type="project" value="TreeGrafter"/>
</dbReference>
<dbReference type="AlphaFoldDB" id="A0AA40F419"/>
<dbReference type="Gene3D" id="1.20.1080.10">
    <property type="entry name" value="Glycerol uptake facilitator protein"/>
    <property type="match status" value="2"/>
</dbReference>
<keyword evidence="3 6" id="KW-1133">Transmembrane helix</keyword>
<comment type="caution">
    <text evidence="7">The sequence shown here is derived from an EMBL/GenBank/DDBJ whole genome shotgun (WGS) entry which is preliminary data.</text>
</comment>
<dbReference type="Proteomes" id="UP001172155">
    <property type="component" value="Unassembled WGS sequence"/>
</dbReference>
<gene>
    <name evidence="7" type="ORF">B0T18DRAFT_437731</name>
</gene>
<dbReference type="PANTHER" id="PTHR30520">
    <property type="entry name" value="FORMATE TRANSPORTER-RELATED"/>
    <property type="match status" value="1"/>
</dbReference>
<keyword evidence="2 6" id="KW-0812">Transmembrane</keyword>
<proteinExistence type="inferred from homology"/>
<dbReference type="InterPro" id="IPR000292">
    <property type="entry name" value="For/NO2_transpt"/>
</dbReference>
<evidence type="ECO:0000256" key="4">
    <source>
        <dbReference type="ARBA" id="ARBA00023136"/>
    </source>
</evidence>
<comment type="similarity">
    <text evidence="5">Belongs to the FNT transporter (TC 1.A.16) family.</text>
</comment>
<evidence type="ECO:0000256" key="2">
    <source>
        <dbReference type="ARBA" id="ARBA00022692"/>
    </source>
</evidence>